<accession>A0A7I4YEN9</accession>
<dbReference type="WBParaSite" id="HCON_00086790-00001">
    <property type="protein sequence ID" value="HCON_00086790-00001"/>
    <property type="gene ID" value="HCON_00086790"/>
</dbReference>
<dbReference type="SUPFAM" id="SSF81301">
    <property type="entry name" value="Nucleotidyltransferase"/>
    <property type="match status" value="1"/>
</dbReference>
<dbReference type="Gene3D" id="1.10.1410.10">
    <property type="match status" value="1"/>
</dbReference>
<protein>
    <submittedName>
        <fullName evidence="3">NTP_transf_2 domain-containing protein</fullName>
    </submittedName>
</protein>
<dbReference type="GO" id="GO:0031123">
    <property type="term" value="P:RNA 3'-end processing"/>
    <property type="evidence" value="ECO:0007669"/>
    <property type="project" value="TreeGrafter"/>
</dbReference>
<evidence type="ECO:0000313" key="3">
    <source>
        <dbReference type="WBParaSite" id="HCON_00086790-00001"/>
    </source>
</evidence>
<feature type="domain" description="Poly(A) RNA polymerase mitochondrial-like central palm" evidence="1">
    <location>
        <begin position="159"/>
        <end position="316"/>
    </location>
</feature>
<dbReference type="PANTHER" id="PTHR12271:SF127">
    <property type="entry name" value="SPECKLE TARGETED PIP5K1A-REGULATED POLY(A) POLYMERASE"/>
    <property type="match status" value="1"/>
</dbReference>
<dbReference type="SUPFAM" id="SSF81631">
    <property type="entry name" value="PAP/OAS1 substrate-binding domain"/>
    <property type="match status" value="1"/>
</dbReference>
<dbReference type="InterPro" id="IPR054708">
    <property type="entry name" value="MTPAP-like_central"/>
</dbReference>
<dbReference type="Gene3D" id="3.30.460.10">
    <property type="entry name" value="Beta Polymerase, domain 2"/>
    <property type="match status" value="1"/>
</dbReference>
<keyword evidence="2" id="KW-1185">Reference proteome</keyword>
<dbReference type="PANTHER" id="PTHR12271">
    <property type="entry name" value="POLY A POLYMERASE CID PAP -RELATED"/>
    <property type="match status" value="1"/>
</dbReference>
<evidence type="ECO:0000259" key="1">
    <source>
        <dbReference type="Pfam" id="PF22600"/>
    </source>
</evidence>
<dbReference type="InterPro" id="IPR043519">
    <property type="entry name" value="NT_sf"/>
</dbReference>
<proteinExistence type="predicted"/>
<dbReference type="OMA" id="IKYWARH"/>
<dbReference type="Pfam" id="PF22600">
    <property type="entry name" value="MTPAP-like_central"/>
    <property type="match status" value="1"/>
</dbReference>
<dbReference type="OrthoDB" id="407432at2759"/>
<dbReference type="CDD" id="cd05402">
    <property type="entry name" value="NT_PAP_TUTase"/>
    <property type="match status" value="1"/>
</dbReference>
<dbReference type="GO" id="GO:1990817">
    <property type="term" value="F:poly(A) RNA polymerase activity"/>
    <property type="evidence" value="ECO:0007669"/>
    <property type="project" value="TreeGrafter"/>
</dbReference>
<dbReference type="Proteomes" id="UP000025227">
    <property type="component" value="Unplaced"/>
</dbReference>
<sequence>MGICELCNSEYPDGGDSKSIHESGRRHQRSLERQAQAAELPKKSVFVALTFKHNAGDEILDPKVIASAFSTFGNVTHVSCGFLQDHAFVEFDGEDAVERAKAAKSIKITETLTGVIYERRATFNDDHHGPSVDIDEVIEHVSDACCRGFLAQLDRIASCIGITEKEVQRRNMFRKRFEELLSTYVLDPNVIQFGSAVTGLGTNDSDIDLCLLFKDETPALMDEFIRYQNILLTCPTAHFEENPIHRDELSPLPAREQTEVLFRVMKEMKREKSGFFKSLYIVSDARCPVIRFLSYDRHLVELSVNNKIGCQKSAFIGALVRADQSGLLRKLILGLRLWAASNGVFSSEKKRTWNLNSYTLNLMFFSFLLSEKLLPVVNYSEEELLNGAETDFPVPSYTLADTDIRKLFKKFFVLCVERQLEKILFSLRNGGVVPLDDFKEQMTLKPQSILFVQDPIELTDNVAKNVTSKALKTMRHAMMLSLAAMKQNADSFAVMLRVLITNSTSSSPAPFLPPTEGSCRVSGFPEEFDEGTAESVLSFIVSAVLYCDSTAAPAKKPRLDSEVHHSGSFEVNKKLWMSRRALRKKWSGLLKPDEQFPLIVEALVSMSLSSTAPSDCRLMFHTFFDVYKDSLWVGLKLVEGETVDLANVAHFIDQLLTKTRDYLQNGDVGRCQMSLEEFTSQVRTIFDREKEHLK</sequence>
<name>A0A7I4YEN9_HAECO</name>
<dbReference type="AlphaFoldDB" id="A0A7I4YEN9"/>
<organism evidence="2 3">
    <name type="scientific">Haemonchus contortus</name>
    <name type="common">Barber pole worm</name>
    <dbReference type="NCBI Taxonomy" id="6289"/>
    <lineage>
        <taxon>Eukaryota</taxon>
        <taxon>Metazoa</taxon>
        <taxon>Ecdysozoa</taxon>
        <taxon>Nematoda</taxon>
        <taxon>Chromadorea</taxon>
        <taxon>Rhabditida</taxon>
        <taxon>Rhabditina</taxon>
        <taxon>Rhabditomorpha</taxon>
        <taxon>Strongyloidea</taxon>
        <taxon>Trichostrongylidae</taxon>
        <taxon>Haemonchus</taxon>
    </lineage>
</organism>
<reference evidence="3" key="1">
    <citation type="submission" date="2020-12" db="UniProtKB">
        <authorList>
            <consortium name="WormBaseParasite"/>
        </authorList>
    </citation>
    <scope>IDENTIFICATION</scope>
    <source>
        <strain evidence="3">MHco3</strain>
    </source>
</reference>
<evidence type="ECO:0000313" key="2">
    <source>
        <dbReference type="Proteomes" id="UP000025227"/>
    </source>
</evidence>